<name>A0A5D4MBG4_9BACI</name>
<dbReference type="AlphaFoldDB" id="A0A5D4MBG4"/>
<organism evidence="1 2">
    <name type="scientific">Rossellomorea vietnamensis</name>
    <dbReference type="NCBI Taxonomy" id="218284"/>
    <lineage>
        <taxon>Bacteria</taxon>
        <taxon>Bacillati</taxon>
        <taxon>Bacillota</taxon>
        <taxon>Bacilli</taxon>
        <taxon>Bacillales</taxon>
        <taxon>Bacillaceae</taxon>
        <taxon>Rossellomorea</taxon>
    </lineage>
</organism>
<dbReference type="RefSeq" id="WP_148953982.1">
    <property type="nucleotide sequence ID" value="NZ_VTEG01000007.1"/>
</dbReference>
<evidence type="ECO:0000313" key="2">
    <source>
        <dbReference type="Proteomes" id="UP000325182"/>
    </source>
</evidence>
<dbReference type="EMBL" id="VTEG01000007">
    <property type="protein sequence ID" value="TYR99062.1"/>
    <property type="molecule type" value="Genomic_DNA"/>
</dbReference>
<proteinExistence type="predicted"/>
<accession>A0A5D4MBG4</accession>
<sequence length="82" mass="9421">MNSGKYTVDQIENGIALLLWREEEEVRKELPVSMFPFKVKEGDIIKVINSGGELKFTQLKEETEAARKKADDLLNKLINKNK</sequence>
<evidence type="ECO:0000313" key="1">
    <source>
        <dbReference type="EMBL" id="TYR99062.1"/>
    </source>
</evidence>
<dbReference type="InterPro" id="IPR021377">
    <property type="entry name" value="DUF3006"/>
</dbReference>
<dbReference type="Proteomes" id="UP000325182">
    <property type="component" value="Unassembled WGS sequence"/>
</dbReference>
<dbReference type="Pfam" id="PF11213">
    <property type="entry name" value="DUF3006"/>
    <property type="match status" value="1"/>
</dbReference>
<reference evidence="1 2" key="1">
    <citation type="submission" date="2019-08" db="EMBL/GenBank/DDBJ databases">
        <title>Bacillus genomes from the desert of Cuatro Cienegas, Coahuila.</title>
        <authorList>
            <person name="Olmedo-Alvarez G."/>
        </authorList>
    </citation>
    <scope>NUCLEOTIDE SEQUENCE [LARGE SCALE GENOMIC DNA]</scope>
    <source>
        <strain evidence="1 2">CH128b_4D</strain>
    </source>
</reference>
<dbReference type="Gene3D" id="6.20.120.50">
    <property type="match status" value="1"/>
</dbReference>
<comment type="caution">
    <text evidence="1">The sequence shown here is derived from an EMBL/GenBank/DDBJ whole genome shotgun (WGS) entry which is preliminary data.</text>
</comment>
<protein>
    <submittedName>
        <fullName evidence="1">DUF3006 domain-containing protein</fullName>
    </submittedName>
</protein>
<gene>
    <name evidence="1" type="ORF">FZC84_11845</name>
</gene>